<accession>A0A2J0QWK3</accession>
<evidence type="ECO:0000313" key="1">
    <source>
        <dbReference type="EMBL" id="KAB2503637.1"/>
    </source>
</evidence>
<dbReference type="Proteomes" id="UP000231328">
    <property type="component" value="Unassembled WGS sequence"/>
</dbReference>
<evidence type="ECO:0000313" key="3">
    <source>
        <dbReference type="EMBL" id="TYS18424.1"/>
    </source>
</evidence>
<dbReference type="EMBL" id="NMVR01000036">
    <property type="protein sequence ID" value="PJG38115.1"/>
    <property type="molecule type" value="Genomic_DNA"/>
</dbReference>
<proteinExistence type="predicted"/>
<name>A0A2J0QWK3_9ENTR</name>
<reference evidence="1 6" key="3">
    <citation type="submission" date="2019-09" db="EMBL/GenBank/DDBJ databases">
        <title>Reversal of blaTEM antimicrobial resistance by CRISPR-Cas9 in clinical E. coli and other Enterobacteriaceae strains.</title>
        <authorList>
            <person name="Tagliaferri T."/>
            <person name="Guimaraes N."/>
            <person name="Pereira M."/>
            <person name="Felicori L."/>
            <person name="Horz H.-P."/>
            <person name="Santos S."/>
            <person name="Mendes T."/>
        </authorList>
    </citation>
    <scope>NUCLEOTIDE SEQUENCE [LARGE SCALE GENOMIC DNA]</scope>
    <source>
        <strain evidence="1 6">E2_blaTEM_MG</strain>
    </source>
</reference>
<dbReference type="EMBL" id="VTDZ01000009">
    <property type="protein sequence ID" value="TYS18424.1"/>
    <property type="molecule type" value="Genomic_DNA"/>
</dbReference>
<organism evidence="1 6">
    <name type="scientific">Enterobacter hormaechei</name>
    <dbReference type="NCBI Taxonomy" id="158836"/>
    <lineage>
        <taxon>Bacteria</taxon>
        <taxon>Pseudomonadati</taxon>
        <taxon>Pseudomonadota</taxon>
        <taxon>Gammaproteobacteria</taxon>
        <taxon>Enterobacterales</taxon>
        <taxon>Enterobacteriaceae</taxon>
        <taxon>Enterobacter</taxon>
        <taxon>Enterobacter cloacae complex</taxon>
    </lineage>
</organism>
<dbReference type="Proteomes" id="UP000476281">
    <property type="component" value="Unassembled WGS sequence"/>
</dbReference>
<protein>
    <submittedName>
        <fullName evidence="1">Reductase</fullName>
    </submittedName>
</protein>
<comment type="caution">
    <text evidence="1">The sequence shown here is derived from an EMBL/GenBank/DDBJ whole genome shotgun (WGS) entry which is preliminary data.</text>
</comment>
<gene>
    <name evidence="2" type="ORF">CGZ54_19635</name>
    <name evidence="1" type="ORF">F9C29_24630</name>
    <name evidence="3" type="ORF">FZC81_03575</name>
</gene>
<evidence type="ECO:0000313" key="4">
    <source>
        <dbReference type="Proteomes" id="UP000231328"/>
    </source>
</evidence>
<evidence type="ECO:0000313" key="2">
    <source>
        <dbReference type="EMBL" id="PJG38115.1"/>
    </source>
</evidence>
<dbReference type="EMBL" id="WBSZ01001248">
    <property type="protein sequence ID" value="KAB2503637.1"/>
    <property type="molecule type" value="Genomic_DNA"/>
</dbReference>
<evidence type="ECO:0000313" key="6">
    <source>
        <dbReference type="Proteomes" id="UP000476281"/>
    </source>
</evidence>
<sequence>MKKSCQFYKLLFCKGDDVTHCTKSVAILPGCTRMEHRFGALR</sequence>
<reference evidence="3 5" key="2">
    <citation type="submission" date="2019-08" db="EMBL/GenBank/DDBJ databases">
        <title>Whole genome sequence analysis of bacterial isolates in patients.</title>
        <authorList>
            <person name="Jeong K.C."/>
        </authorList>
    </citation>
    <scope>NUCLEOTIDE SEQUENCE [LARGE SCALE GENOMIC DNA]</scope>
    <source>
        <strain evidence="3 5">KCJ3K342</strain>
    </source>
</reference>
<reference evidence="2 4" key="1">
    <citation type="submission" date="2017-07" db="EMBL/GenBank/DDBJ databases">
        <title>Draft genome sequence of Enterobacter cloacae ST128, a clinical strain coproducing KPC-2 and NDM-1 carbapenemases.</title>
        <authorList>
            <person name="Li X."/>
        </authorList>
    </citation>
    <scope>NUCLEOTIDE SEQUENCE [LARGE SCALE GENOMIC DNA]</scope>
    <source>
        <strain evidence="2 4">HBY</strain>
    </source>
</reference>
<dbReference type="AlphaFoldDB" id="A0A2J0QWK3"/>
<evidence type="ECO:0000313" key="5">
    <source>
        <dbReference type="Proteomes" id="UP000322612"/>
    </source>
</evidence>
<dbReference type="Proteomes" id="UP000322612">
    <property type="component" value="Unassembled WGS sequence"/>
</dbReference>